<dbReference type="PATRIC" id="fig|270498.16.peg.1866"/>
<evidence type="ECO:0000313" key="2">
    <source>
        <dbReference type="Proteomes" id="UP000034076"/>
    </source>
</evidence>
<evidence type="ECO:0000313" key="1">
    <source>
        <dbReference type="EMBL" id="KKI50057.1"/>
    </source>
</evidence>
<organism evidence="1 2">
    <name type="scientific">Christensenella hongkongensis</name>
    <dbReference type="NCBI Taxonomy" id="270498"/>
    <lineage>
        <taxon>Bacteria</taxon>
        <taxon>Bacillati</taxon>
        <taxon>Bacillota</taxon>
        <taxon>Clostridia</taxon>
        <taxon>Christensenellales</taxon>
        <taxon>Christensenellaceae</taxon>
        <taxon>Christensenella</taxon>
    </lineage>
</organism>
<dbReference type="OrthoDB" id="9800945at2"/>
<sequence length="306" mass="35030">MVQTLNYDKWADTAYTLHMLAQMMGKVKLVRMPAQPEWGHVVLDFTAQGLTTGLIPNGERSFTISLNLDTSTVFTQTVSGDTAGFSLRNNTSVSEYYNDFKKMLGILVCDTVINEVPQEMSTKTPFYDDTDKRNYDACAAKDFFSMYVYARNRLLEFVSPFRGKKVIPSFFWGTFDVSAILFSGKPSPFSGGGVIEQNGFDEQFMEFGFWAGDETLPAPSFFIMPYPFIKDDLGQERLKPDKAIWSTQKMEYFLTLDDALSTPDPDQAIRDFFQNAFDVVTKHEQWDCIDWFTKPLLIPEYRHNVK</sequence>
<keyword evidence="2" id="KW-1185">Reference proteome</keyword>
<reference evidence="1 2" key="1">
    <citation type="submission" date="2015-04" db="EMBL/GenBank/DDBJ databases">
        <title>Draft genome sequence of bacteremic isolate Catabacter hongkongensis type strain HKU16T.</title>
        <authorList>
            <person name="Lau S.K."/>
            <person name="Teng J.L."/>
            <person name="Huang Y."/>
            <person name="Curreem S.O."/>
            <person name="Tsui S.K."/>
            <person name="Woo P.C."/>
        </authorList>
    </citation>
    <scope>NUCLEOTIDE SEQUENCE [LARGE SCALE GENOMIC DNA]</scope>
    <source>
        <strain evidence="1 2">HKU16</strain>
    </source>
</reference>
<protein>
    <submittedName>
        <fullName evidence="1">Uncharacterized protein</fullName>
    </submittedName>
</protein>
<name>A0A0M2NI09_9FIRM</name>
<dbReference type="Proteomes" id="UP000034076">
    <property type="component" value="Unassembled WGS sequence"/>
</dbReference>
<dbReference type="STRING" id="270498.CHK_2120"/>
<accession>A0A0M2NI09</accession>
<dbReference type="Pfam" id="PF19459">
    <property type="entry name" value="DUF5996"/>
    <property type="match status" value="1"/>
</dbReference>
<gene>
    <name evidence="1" type="ORF">CHK_2120</name>
</gene>
<proteinExistence type="predicted"/>
<dbReference type="InterPro" id="IPR046038">
    <property type="entry name" value="DUF5996"/>
</dbReference>
<dbReference type="EMBL" id="LAYJ01000112">
    <property type="protein sequence ID" value="KKI50057.1"/>
    <property type="molecule type" value="Genomic_DNA"/>
</dbReference>
<dbReference type="AlphaFoldDB" id="A0A0M2NI09"/>
<comment type="caution">
    <text evidence="1">The sequence shown here is derived from an EMBL/GenBank/DDBJ whole genome shotgun (WGS) entry which is preliminary data.</text>
</comment>
<dbReference type="RefSeq" id="WP_046443968.1">
    <property type="nucleotide sequence ID" value="NZ_LAYJ01000112.1"/>
</dbReference>